<accession>A0A2Z2KM02</accession>
<reference evidence="1 2" key="1">
    <citation type="submission" date="2017-06" db="EMBL/GenBank/DDBJ databases">
        <title>Complete genome sequence of Paenibacillus donghaensis KCTC 13049T isolated from East Sea sediment, South Korea.</title>
        <authorList>
            <person name="Jung B.K."/>
            <person name="Hong S.-J."/>
            <person name="Shin J.-H."/>
        </authorList>
    </citation>
    <scope>NUCLEOTIDE SEQUENCE [LARGE SCALE GENOMIC DNA]</scope>
    <source>
        <strain evidence="1 2">KCTC 13049</strain>
    </source>
</reference>
<sequence>MTDQEKEAWARKLAVMYVLRRSEWFTSIDRGLFPFKQIAAAKLDQLTEVIETLPEDIKILTKSFISEEGNHAL</sequence>
<dbReference type="OrthoDB" id="9976462at2"/>
<organism evidence="1 2">
    <name type="scientific">Paenibacillus donghaensis</name>
    <dbReference type="NCBI Taxonomy" id="414771"/>
    <lineage>
        <taxon>Bacteria</taxon>
        <taxon>Bacillati</taxon>
        <taxon>Bacillota</taxon>
        <taxon>Bacilli</taxon>
        <taxon>Bacillales</taxon>
        <taxon>Paenibacillaceae</taxon>
        <taxon>Paenibacillus</taxon>
    </lineage>
</organism>
<gene>
    <name evidence="1" type="ORF">B9T62_34475</name>
</gene>
<protein>
    <submittedName>
        <fullName evidence="1">Uncharacterized protein</fullName>
    </submittedName>
</protein>
<dbReference type="KEGG" id="pdh:B9T62_34475"/>
<dbReference type="Proteomes" id="UP000249890">
    <property type="component" value="Chromosome"/>
</dbReference>
<evidence type="ECO:0000313" key="1">
    <source>
        <dbReference type="EMBL" id="ASA25395.1"/>
    </source>
</evidence>
<dbReference type="AlphaFoldDB" id="A0A2Z2KM02"/>
<evidence type="ECO:0000313" key="2">
    <source>
        <dbReference type="Proteomes" id="UP000249890"/>
    </source>
</evidence>
<dbReference type="EMBL" id="CP021780">
    <property type="protein sequence ID" value="ASA25395.1"/>
    <property type="molecule type" value="Genomic_DNA"/>
</dbReference>
<proteinExistence type="predicted"/>
<dbReference type="RefSeq" id="WP_087919360.1">
    <property type="nucleotide sequence ID" value="NZ_CP021780.1"/>
</dbReference>
<keyword evidence="2" id="KW-1185">Reference proteome</keyword>
<name>A0A2Z2KM02_9BACL</name>